<dbReference type="InterPro" id="IPR014756">
    <property type="entry name" value="Ig_E-set"/>
</dbReference>
<dbReference type="InterPro" id="IPR000572">
    <property type="entry name" value="OxRdtase_Mopterin-bd_dom"/>
</dbReference>
<evidence type="ECO:0000256" key="1">
    <source>
        <dbReference type="ARBA" id="ARBA00001924"/>
    </source>
</evidence>
<comment type="pathway">
    <text evidence="4">Energy metabolism; sulfur metabolism.</text>
</comment>
<dbReference type="InterPro" id="IPR001199">
    <property type="entry name" value="Cyt_B5-like_heme/steroid-bd"/>
</dbReference>
<dbReference type="Gene3D" id="2.60.40.650">
    <property type="match status" value="2"/>
</dbReference>
<dbReference type="GO" id="GO:0006790">
    <property type="term" value="P:sulfur compound metabolic process"/>
    <property type="evidence" value="ECO:0007669"/>
    <property type="project" value="TreeGrafter"/>
</dbReference>
<keyword evidence="7" id="KW-0349">Heme</keyword>
<comment type="subcellular location">
    <subcellularLocation>
        <location evidence="3">Mitochondrion intermembrane space</location>
    </subcellularLocation>
</comment>
<dbReference type="SUPFAM" id="SSF55856">
    <property type="entry name" value="Cytochrome b5-like heme/steroid binding domain"/>
    <property type="match status" value="1"/>
</dbReference>
<dbReference type="EC" id="1.8.3.1" evidence="5"/>
<keyword evidence="8" id="KW-0479">Metal-binding</keyword>
<dbReference type="AlphaFoldDB" id="A0A0G4GW77"/>
<protein>
    <recommendedName>
        <fullName evidence="5">sulfite oxidase</fullName>
        <ecNumber evidence="5">1.8.3.1</ecNumber>
    </recommendedName>
</protein>
<dbReference type="PRINTS" id="PR00407">
    <property type="entry name" value="EUMOPTERIN"/>
</dbReference>
<dbReference type="GO" id="GO:0020037">
    <property type="term" value="F:heme binding"/>
    <property type="evidence" value="ECO:0007669"/>
    <property type="project" value="InterPro"/>
</dbReference>
<feature type="region of interest" description="Disordered" evidence="12">
    <location>
        <begin position="41"/>
        <end position="67"/>
    </location>
</feature>
<gene>
    <name evidence="14" type="ORF">Cvel_23666</name>
</gene>
<evidence type="ECO:0000259" key="13">
    <source>
        <dbReference type="PROSITE" id="PS50255"/>
    </source>
</evidence>
<comment type="cofactor">
    <cofactor evidence="2">
        <name>heme b</name>
        <dbReference type="ChEBI" id="CHEBI:60344"/>
    </cofactor>
</comment>
<dbReference type="Gene3D" id="3.10.120.10">
    <property type="entry name" value="Cytochrome b5-like heme/steroid binding domain"/>
    <property type="match status" value="1"/>
</dbReference>
<evidence type="ECO:0000256" key="3">
    <source>
        <dbReference type="ARBA" id="ARBA00004569"/>
    </source>
</evidence>
<evidence type="ECO:0000256" key="7">
    <source>
        <dbReference type="ARBA" id="ARBA00022617"/>
    </source>
</evidence>
<dbReference type="EMBL" id="CDMZ01001619">
    <property type="protein sequence ID" value="CEM35239.1"/>
    <property type="molecule type" value="Genomic_DNA"/>
</dbReference>
<dbReference type="InterPro" id="IPR008335">
    <property type="entry name" value="Mopterin_OxRdtase_euk"/>
</dbReference>
<dbReference type="PROSITE" id="PS50255">
    <property type="entry name" value="CYTOCHROME_B5_2"/>
    <property type="match status" value="1"/>
</dbReference>
<feature type="compositionally biased region" description="Pro residues" evidence="12">
    <location>
        <begin position="142"/>
        <end position="161"/>
    </location>
</feature>
<dbReference type="PANTHER" id="PTHR19372:SF7">
    <property type="entry name" value="SULFITE OXIDASE, MITOCHONDRIAL"/>
    <property type="match status" value="1"/>
</dbReference>
<dbReference type="Gene3D" id="3.90.420.10">
    <property type="entry name" value="Oxidoreductase, molybdopterin-binding domain"/>
    <property type="match status" value="1"/>
</dbReference>
<dbReference type="InterPro" id="IPR036374">
    <property type="entry name" value="OxRdtase_Mopterin-bd_sf"/>
</dbReference>
<dbReference type="PhylomeDB" id="A0A0G4GW77"/>
<dbReference type="PROSITE" id="PS00191">
    <property type="entry name" value="CYTOCHROME_B5_1"/>
    <property type="match status" value="1"/>
</dbReference>
<dbReference type="GO" id="GO:0005758">
    <property type="term" value="C:mitochondrial intermembrane space"/>
    <property type="evidence" value="ECO:0007669"/>
    <property type="project" value="UniProtKB-SubCell"/>
</dbReference>
<sequence>MLPCNIQRVAHQLAQSARYLTAAYVHSKKVVSALSNPESRYISHDRPRFQSTRPSSSQDSKHSAEGAAAFSLPTEGPYIPLIFAATAFAGAFLWSTRSSPPARSEQNVLMQPKESQQHTPVTTPMQQIPPVVPPKEAESFVTPPPASPTRLPPPVDPPAPAVSPKEEETSSGDTETGGEEEGEAIDLAGEWKEGLPEYDSAEVAKHVSAETRVWVSYRHGVYDITDFMGLHPGGVHRMKLAVGRSIEPFWRMYQQHAQPEIHAMLEEYRIGNLKDADEACVKEGSCALAPDGYENEPSRHPGLHVLSVRPFNAETPAALLVDAFVTPSELHFKRNHLPVPSVDPSDFSLEITGVGVKGEGKAVSMSLEELKKFPKVEKAVTIQCAGNRRSNFHKYRPVKGLDWNEGGIGTAVWGGCLLRDVLEAAGLDIRTAEDFDIRHLWFEGLDQDELTETNYAASIPISKVLTVGSDVLLAWEMNGEPLPRDHGYPLRVVVPGIVGARSVKWVKRIVAARQESPSFWQQTDYKVLPPAAVAAALAPPSAAGSFPEIDWKAAPAIQETPVQSGICAPDFGQVLEESDKSVSIKGYAYSGGGRAIIRVEVSLDGGASWQLADLLCGPDEPCPPITFDHDLLPRSQEGAAVGATADADPSAEEAVSGGTATPSSSTASSPSPSPSTASSAASQAHIAEGYDFTVRKTDRQWAWVLWEADLDIPPEMKGKKLEICARAVDAAYNVQPERADCLWNPRGCLCTEYPRVTVYHGEAAKEAEGTQEGGK</sequence>
<dbReference type="GO" id="GO:0043546">
    <property type="term" value="F:molybdopterin cofactor binding"/>
    <property type="evidence" value="ECO:0007669"/>
    <property type="project" value="TreeGrafter"/>
</dbReference>
<dbReference type="GO" id="GO:0008482">
    <property type="term" value="F:sulfite oxidase activity"/>
    <property type="evidence" value="ECO:0007669"/>
    <property type="project" value="UniProtKB-EC"/>
</dbReference>
<name>A0A0G4GW77_9ALVE</name>
<keyword evidence="10" id="KW-0408">Iron</keyword>
<evidence type="ECO:0000256" key="2">
    <source>
        <dbReference type="ARBA" id="ARBA00001970"/>
    </source>
</evidence>
<keyword evidence="6" id="KW-0500">Molybdenum</keyword>
<evidence type="ECO:0000256" key="12">
    <source>
        <dbReference type="SAM" id="MobiDB-lite"/>
    </source>
</evidence>
<dbReference type="Pfam" id="PF00174">
    <property type="entry name" value="Oxidored_molyb"/>
    <property type="match status" value="1"/>
</dbReference>
<organism evidence="14">
    <name type="scientific">Chromera velia CCMP2878</name>
    <dbReference type="NCBI Taxonomy" id="1169474"/>
    <lineage>
        <taxon>Eukaryota</taxon>
        <taxon>Sar</taxon>
        <taxon>Alveolata</taxon>
        <taxon>Colpodellida</taxon>
        <taxon>Chromeraceae</taxon>
        <taxon>Chromera</taxon>
    </lineage>
</organism>
<keyword evidence="11" id="KW-0496">Mitochondrion</keyword>
<dbReference type="SUPFAM" id="SSF56524">
    <property type="entry name" value="Oxidoreductase molybdopterin-binding domain"/>
    <property type="match status" value="1"/>
</dbReference>
<dbReference type="PANTHER" id="PTHR19372">
    <property type="entry name" value="SULFITE REDUCTASE"/>
    <property type="match status" value="1"/>
</dbReference>
<evidence type="ECO:0000256" key="11">
    <source>
        <dbReference type="ARBA" id="ARBA00023128"/>
    </source>
</evidence>
<feature type="domain" description="Cytochrome b5 heme-binding" evidence="13">
    <location>
        <begin position="195"/>
        <end position="274"/>
    </location>
</feature>
<feature type="compositionally biased region" description="Polar residues" evidence="12">
    <location>
        <begin position="97"/>
        <end position="126"/>
    </location>
</feature>
<dbReference type="FunFam" id="3.10.120.10:FF:000007">
    <property type="entry name" value="Sulfite oxidase, mitochondrial"/>
    <property type="match status" value="1"/>
</dbReference>
<evidence type="ECO:0000313" key="14">
    <source>
        <dbReference type="EMBL" id="CEM35239.1"/>
    </source>
</evidence>
<accession>A0A0G4GW77</accession>
<reference evidence="14" key="1">
    <citation type="submission" date="2014-11" db="EMBL/GenBank/DDBJ databases">
        <authorList>
            <person name="Otto D Thomas"/>
            <person name="Naeem Raeece"/>
        </authorList>
    </citation>
    <scope>NUCLEOTIDE SEQUENCE</scope>
</reference>
<dbReference type="InterPro" id="IPR018506">
    <property type="entry name" value="Cyt_B5_heme-BS"/>
</dbReference>
<evidence type="ECO:0000256" key="4">
    <source>
        <dbReference type="ARBA" id="ARBA00004971"/>
    </source>
</evidence>
<dbReference type="Pfam" id="PF00173">
    <property type="entry name" value="Cyt-b5"/>
    <property type="match status" value="1"/>
</dbReference>
<dbReference type="InterPro" id="IPR005066">
    <property type="entry name" value="MoCF_OxRdtse_dimer"/>
</dbReference>
<proteinExistence type="predicted"/>
<dbReference type="GO" id="GO:0030151">
    <property type="term" value="F:molybdenum ion binding"/>
    <property type="evidence" value="ECO:0007669"/>
    <property type="project" value="InterPro"/>
</dbReference>
<dbReference type="Pfam" id="PF03404">
    <property type="entry name" value="Mo-co_dimer"/>
    <property type="match status" value="2"/>
</dbReference>
<evidence type="ECO:0000256" key="8">
    <source>
        <dbReference type="ARBA" id="ARBA00022723"/>
    </source>
</evidence>
<evidence type="ECO:0000256" key="6">
    <source>
        <dbReference type="ARBA" id="ARBA00022505"/>
    </source>
</evidence>
<dbReference type="FunFam" id="3.90.420.10:FF:000002">
    <property type="entry name" value="sulfite oxidase, mitochondrial"/>
    <property type="match status" value="1"/>
</dbReference>
<dbReference type="InterPro" id="IPR036400">
    <property type="entry name" value="Cyt_B5-like_heme/steroid_sf"/>
</dbReference>
<feature type="region of interest" description="Disordered" evidence="12">
    <location>
        <begin position="97"/>
        <end position="183"/>
    </location>
</feature>
<dbReference type="VEuPathDB" id="CryptoDB:Cvel_23666"/>
<comment type="cofactor">
    <cofactor evidence="1">
        <name>Mo-molybdopterin</name>
        <dbReference type="ChEBI" id="CHEBI:71302"/>
    </cofactor>
</comment>
<evidence type="ECO:0000256" key="10">
    <source>
        <dbReference type="ARBA" id="ARBA00023004"/>
    </source>
</evidence>
<evidence type="ECO:0000256" key="5">
    <source>
        <dbReference type="ARBA" id="ARBA00012505"/>
    </source>
</evidence>
<feature type="compositionally biased region" description="Polar residues" evidence="12">
    <location>
        <begin position="49"/>
        <end position="58"/>
    </location>
</feature>
<keyword evidence="9" id="KW-0560">Oxidoreductase</keyword>
<dbReference type="SUPFAM" id="SSF81296">
    <property type="entry name" value="E set domains"/>
    <property type="match status" value="2"/>
</dbReference>
<feature type="compositionally biased region" description="Low complexity" evidence="12">
    <location>
        <begin position="659"/>
        <end position="682"/>
    </location>
</feature>
<evidence type="ECO:0000256" key="9">
    <source>
        <dbReference type="ARBA" id="ARBA00023002"/>
    </source>
</evidence>
<dbReference type="SMART" id="SM01117">
    <property type="entry name" value="Cyt-b5"/>
    <property type="match status" value="1"/>
</dbReference>
<feature type="region of interest" description="Disordered" evidence="12">
    <location>
        <begin position="639"/>
        <end position="682"/>
    </location>
</feature>